<dbReference type="SUPFAM" id="SSF55811">
    <property type="entry name" value="Nudix"/>
    <property type="match status" value="1"/>
</dbReference>
<reference evidence="2 3" key="2">
    <citation type="journal article" date="2017" name="Genome Biol. Evol.">
        <title>Trajectories and Drivers of Genome Evolution in Surface-Associated Marine Phaeobacter.</title>
        <authorList>
            <person name="Freese H.M."/>
            <person name="Sikorski J."/>
            <person name="Bunk B."/>
            <person name="Scheuner C."/>
            <person name="Meier-Kolthoff J.P."/>
            <person name="Sproer C."/>
            <person name="Gram L."/>
            <person name="Overmann J."/>
        </authorList>
    </citation>
    <scope>NUCLEOTIDE SEQUENCE [LARGE SCALE GENOMIC DNA]</scope>
    <source>
        <strain evidence="2 3">P88</strain>
    </source>
</reference>
<evidence type="ECO:0000313" key="2">
    <source>
        <dbReference type="EMBL" id="AUQ99266.1"/>
    </source>
</evidence>
<protein>
    <submittedName>
        <fullName evidence="2">NTP pyrophosphohydrolase</fullName>
    </submittedName>
</protein>
<dbReference type="RefSeq" id="WP_102883559.1">
    <property type="nucleotide sequence ID" value="NZ_CP010725.1"/>
</dbReference>
<gene>
    <name evidence="2" type="ORF">PhaeoP88_01896</name>
</gene>
<dbReference type="EMBL" id="CP010725">
    <property type="protein sequence ID" value="AUQ99266.1"/>
    <property type="molecule type" value="Genomic_DNA"/>
</dbReference>
<dbReference type="AlphaFoldDB" id="A0A2I7K9I8"/>
<organism evidence="2 3">
    <name type="scientific">Phaeobacter inhibens</name>
    <dbReference type="NCBI Taxonomy" id="221822"/>
    <lineage>
        <taxon>Bacteria</taxon>
        <taxon>Pseudomonadati</taxon>
        <taxon>Pseudomonadota</taxon>
        <taxon>Alphaproteobacteria</taxon>
        <taxon>Rhodobacterales</taxon>
        <taxon>Roseobacteraceae</taxon>
        <taxon>Phaeobacter</taxon>
    </lineage>
</organism>
<reference evidence="2 3" key="1">
    <citation type="journal article" date="2017" name="Front. Microbiol.">
        <title>Phaeobacter piscinae sp. nov., a species of the Roseobacter group and potential aquaculture probiont.</title>
        <authorList>
            <person name="Sonnenschein E.C."/>
            <person name="Phippen C.B.W."/>
            <person name="Nielsen K.F."/>
            <person name="Mateiu R.V."/>
            <person name="Melchiorsen J."/>
            <person name="Gram L."/>
            <person name="Overmann J."/>
            <person name="Freese H.M."/>
        </authorList>
    </citation>
    <scope>NUCLEOTIDE SEQUENCE [LARGE SCALE GENOMIC DNA]</scope>
    <source>
        <strain evidence="2 3">P88</strain>
    </source>
</reference>
<evidence type="ECO:0000313" key="3">
    <source>
        <dbReference type="Proteomes" id="UP000236447"/>
    </source>
</evidence>
<evidence type="ECO:0000259" key="1">
    <source>
        <dbReference type="Pfam" id="PF00293"/>
    </source>
</evidence>
<proteinExistence type="predicted"/>
<sequence length="186" mass="20357">MTTEHLADACAGIGSFAPQDKRDHEMWQRLTAFCAREPKAFDRDPTTGHVTGSAFVLSADLDAVLLTHHAKLDRWLQLGGHCDGIADARFTALKEAYEESGLARISLLSDQVFDIDIHEIPANSGEAAHLHYDVRYLFRAEAGDIRASGESKALAWVPLAKLSQYSRADSVLILQEKLARLQSGGA</sequence>
<keyword evidence="2" id="KW-0378">Hydrolase</keyword>
<dbReference type="CDD" id="cd03674">
    <property type="entry name" value="NUDIX_Hydrolase"/>
    <property type="match status" value="1"/>
</dbReference>
<dbReference type="InterPro" id="IPR000086">
    <property type="entry name" value="NUDIX_hydrolase_dom"/>
</dbReference>
<dbReference type="GO" id="GO:0016787">
    <property type="term" value="F:hydrolase activity"/>
    <property type="evidence" value="ECO:0007669"/>
    <property type="project" value="UniProtKB-KW"/>
</dbReference>
<dbReference type="InterPro" id="IPR015797">
    <property type="entry name" value="NUDIX_hydrolase-like_dom_sf"/>
</dbReference>
<dbReference type="Proteomes" id="UP000236447">
    <property type="component" value="Chromosome"/>
</dbReference>
<accession>A0A2I7K9I8</accession>
<dbReference type="Gene3D" id="3.90.79.10">
    <property type="entry name" value="Nucleoside Triphosphate Pyrophosphohydrolase"/>
    <property type="match status" value="1"/>
</dbReference>
<dbReference type="Pfam" id="PF00293">
    <property type="entry name" value="NUDIX"/>
    <property type="match status" value="1"/>
</dbReference>
<feature type="domain" description="Nudix hydrolase" evidence="1">
    <location>
        <begin position="54"/>
        <end position="164"/>
    </location>
</feature>
<name>A0A2I7K9I8_9RHOB</name>